<evidence type="ECO:0000313" key="3">
    <source>
        <dbReference type="EMBL" id="WSB73639.1"/>
    </source>
</evidence>
<organism evidence="3 4">
    <name type="scientific">Streptomyces decoyicus</name>
    <dbReference type="NCBI Taxonomy" id="249567"/>
    <lineage>
        <taxon>Bacteria</taxon>
        <taxon>Bacillati</taxon>
        <taxon>Actinomycetota</taxon>
        <taxon>Actinomycetes</taxon>
        <taxon>Kitasatosporales</taxon>
        <taxon>Streptomycetaceae</taxon>
        <taxon>Streptomyces</taxon>
    </lineage>
</organism>
<dbReference type="InterPro" id="IPR045969">
    <property type="entry name" value="DUF5925"/>
</dbReference>
<reference evidence="3 4" key="1">
    <citation type="submission" date="2022-10" db="EMBL/GenBank/DDBJ databases">
        <title>The complete genomes of actinobacterial strains from the NBC collection.</title>
        <authorList>
            <person name="Joergensen T.S."/>
            <person name="Alvarez Arevalo M."/>
            <person name="Sterndorff E.B."/>
            <person name="Faurdal D."/>
            <person name="Vuksanovic O."/>
            <person name="Mourched A.-S."/>
            <person name="Charusanti P."/>
            <person name="Shaw S."/>
            <person name="Blin K."/>
            <person name="Weber T."/>
        </authorList>
    </citation>
    <scope>NUCLEOTIDE SEQUENCE [LARGE SCALE GENOMIC DNA]</scope>
    <source>
        <strain evidence="3 4">NBC 01774</strain>
    </source>
</reference>
<name>A0ABZ1FUS3_9ACTN</name>
<proteinExistence type="predicted"/>
<dbReference type="EMBL" id="CP109106">
    <property type="protein sequence ID" value="WSB73639.1"/>
    <property type="molecule type" value="Genomic_DNA"/>
</dbReference>
<gene>
    <name evidence="3" type="ORF">OG863_40025</name>
</gene>
<sequence>MGFGVYLSPRRGPHRTSRQITAPPGRRSGRSYTAPVSEAMDR</sequence>
<dbReference type="Proteomes" id="UP001344251">
    <property type="component" value="Chromosome"/>
</dbReference>
<keyword evidence="4" id="KW-1185">Reference proteome</keyword>
<feature type="domain" description="DUF5925" evidence="2">
    <location>
        <begin position="1"/>
        <end position="42"/>
    </location>
</feature>
<protein>
    <submittedName>
        <fullName evidence="3">DUF5925 domain-containing protein</fullName>
    </submittedName>
</protein>
<evidence type="ECO:0000259" key="2">
    <source>
        <dbReference type="Pfam" id="PF19347"/>
    </source>
</evidence>
<dbReference type="Pfam" id="PF19347">
    <property type="entry name" value="DUF5925"/>
    <property type="match status" value="1"/>
</dbReference>
<evidence type="ECO:0000313" key="4">
    <source>
        <dbReference type="Proteomes" id="UP001344251"/>
    </source>
</evidence>
<feature type="region of interest" description="Disordered" evidence="1">
    <location>
        <begin position="1"/>
        <end position="42"/>
    </location>
</feature>
<accession>A0ABZ1FUS3</accession>
<evidence type="ECO:0000256" key="1">
    <source>
        <dbReference type="SAM" id="MobiDB-lite"/>
    </source>
</evidence>